<protein>
    <submittedName>
        <fullName evidence="2">Uncharacterized protein</fullName>
    </submittedName>
</protein>
<evidence type="ECO:0000256" key="1">
    <source>
        <dbReference type="SAM" id="MobiDB-lite"/>
    </source>
</evidence>
<sequence length="118" mass="13508">MFATTGTSGTIAPNRSNCSRSSSSGTSRTEQSHPAAHAAERIVNEIDPLRLERLPVGKVSMRDTDKLTDDYAAMKRHNFLDERWSMIRRNHHLHHICCRSASKRNSCRRRSRPVRPIR</sequence>
<feature type="compositionally biased region" description="Low complexity" evidence="1">
    <location>
        <begin position="14"/>
        <end position="29"/>
    </location>
</feature>
<name>A0ABV5VRL1_9BACL</name>
<comment type="caution">
    <text evidence="2">The sequence shown here is derived from an EMBL/GenBank/DDBJ whole genome shotgun (WGS) entry which is preliminary data.</text>
</comment>
<keyword evidence="3" id="KW-1185">Reference proteome</keyword>
<feature type="region of interest" description="Disordered" evidence="1">
    <location>
        <begin position="1"/>
        <end position="41"/>
    </location>
</feature>
<evidence type="ECO:0000313" key="3">
    <source>
        <dbReference type="Proteomes" id="UP001589619"/>
    </source>
</evidence>
<feature type="compositionally biased region" description="Polar residues" evidence="1">
    <location>
        <begin position="1"/>
        <end position="13"/>
    </location>
</feature>
<gene>
    <name evidence="2" type="ORF">ACFFNY_04945</name>
</gene>
<reference evidence="2 3" key="1">
    <citation type="submission" date="2024-09" db="EMBL/GenBank/DDBJ databases">
        <authorList>
            <person name="Sun Q."/>
            <person name="Mori K."/>
        </authorList>
    </citation>
    <scope>NUCLEOTIDE SEQUENCE [LARGE SCALE GENOMIC DNA]</scope>
    <source>
        <strain evidence="2 3">JCM 12520</strain>
    </source>
</reference>
<accession>A0ABV5VRL1</accession>
<dbReference type="RefSeq" id="WP_344905380.1">
    <property type="nucleotide sequence ID" value="NZ_BAAAYO010000002.1"/>
</dbReference>
<evidence type="ECO:0000313" key="2">
    <source>
        <dbReference type="EMBL" id="MFB9750917.1"/>
    </source>
</evidence>
<dbReference type="Proteomes" id="UP001589619">
    <property type="component" value="Unassembled WGS sequence"/>
</dbReference>
<dbReference type="EMBL" id="JBHMAG010000004">
    <property type="protein sequence ID" value="MFB9750917.1"/>
    <property type="molecule type" value="Genomic_DNA"/>
</dbReference>
<proteinExistence type="predicted"/>
<organism evidence="2 3">
    <name type="scientific">Paenibacillus hodogayensis</name>
    <dbReference type="NCBI Taxonomy" id="279208"/>
    <lineage>
        <taxon>Bacteria</taxon>
        <taxon>Bacillati</taxon>
        <taxon>Bacillota</taxon>
        <taxon>Bacilli</taxon>
        <taxon>Bacillales</taxon>
        <taxon>Paenibacillaceae</taxon>
        <taxon>Paenibacillus</taxon>
    </lineage>
</organism>